<dbReference type="GO" id="GO:0004563">
    <property type="term" value="F:beta-N-acetylhexosaminidase activity"/>
    <property type="evidence" value="ECO:0007669"/>
    <property type="project" value="UniProtKB-EC"/>
</dbReference>
<reference evidence="7" key="1">
    <citation type="submission" date="2009-10" db="EMBL/GenBank/DDBJ databases">
        <title>Diversity of trophic interactions inside an arsenic-rich microbial ecosystem.</title>
        <authorList>
            <person name="Bertin P.N."/>
            <person name="Heinrich-Salmeron A."/>
            <person name="Pelletier E."/>
            <person name="Goulhen-Chollet F."/>
            <person name="Arsene-Ploetze F."/>
            <person name="Gallien S."/>
            <person name="Calteau A."/>
            <person name="Vallenet D."/>
            <person name="Casiot C."/>
            <person name="Chane-Woon-Ming B."/>
            <person name="Giloteaux L."/>
            <person name="Barakat M."/>
            <person name="Bonnefoy V."/>
            <person name="Bruneel O."/>
            <person name="Chandler M."/>
            <person name="Cleiss J."/>
            <person name="Duran R."/>
            <person name="Elbaz-Poulichet F."/>
            <person name="Fonknechten N."/>
            <person name="Lauga B."/>
            <person name="Mornico D."/>
            <person name="Ortet P."/>
            <person name="Schaeffer C."/>
            <person name="Siguier P."/>
            <person name="Alexander Thil Smith A."/>
            <person name="Van Dorsselaer A."/>
            <person name="Weissenbach J."/>
            <person name="Medigue C."/>
            <person name="Le Paslier D."/>
        </authorList>
    </citation>
    <scope>NUCLEOTIDE SEQUENCE</scope>
</reference>
<dbReference type="NCBIfam" id="NF003740">
    <property type="entry name" value="PRK05337.1"/>
    <property type="match status" value="1"/>
</dbReference>
<evidence type="ECO:0000256" key="5">
    <source>
        <dbReference type="ARBA" id="ARBA00023295"/>
    </source>
</evidence>
<protein>
    <recommendedName>
        <fullName evidence="3">beta-N-acetylhexosaminidase</fullName>
        <ecNumber evidence="3">3.2.1.52</ecNumber>
    </recommendedName>
</protein>
<dbReference type="SUPFAM" id="SSF51445">
    <property type="entry name" value="(Trans)glycosidases"/>
    <property type="match status" value="1"/>
</dbReference>
<dbReference type="GO" id="GO:0005975">
    <property type="term" value="P:carbohydrate metabolic process"/>
    <property type="evidence" value="ECO:0007669"/>
    <property type="project" value="InterPro"/>
</dbReference>
<name>E6PIY9_9ZZZZ</name>
<comment type="caution">
    <text evidence="7">The sequence shown here is derived from an EMBL/GenBank/DDBJ whole genome shotgun (WGS) entry which is preliminary data.</text>
</comment>
<evidence type="ECO:0000256" key="4">
    <source>
        <dbReference type="ARBA" id="ARBA00022801"/>
    </source>
</evidence>
<dbReference type="InterPro" id="IPR017853">
    <property type="entry name" value="GH"/>
</dbReference>
<proteinExistence type="inferred from homology"/>
<accession>E6PIY9</accession>
<comment type="similarity">
    <text evidence="2">Belongs to the glycosyl hydrolase 3 family.</text>
</comment>
<dbReference type="InterPro" id="IPR050226">
    <property type="entry name" value="NagZ_Beta-hexosaminidase"/>
</dbReference>
<feature type="domain" description="Glycoside hydrolase family 3 N-terminal" evidence="6">
    <location>
        <begin position="3"/>
        <end position="289"/>
    </location>
</feature>
<comment type="catalytic activity">
    <reaction evidence="1">
        <text>Hydrolysis of terminal non-reducing N-acetyl-D-hexosamine residues in N-acetyl-beta-D-hexosaminides.</text>
        <dbReference type="EC" id="3.2.1.52"/>
    </reaction>
</comment>
<organism evidence="7">
    <name type="scientific">mine drainage metagenome</name>
    <dbReference type="NCBI Taxonomy" id="410659"/>
    <lineage>
        <taxon>unclassified sequences</taxon>
        <taxon>metagenomes</taxon>
        <taxon>ecological metagenomes</taxon>
    </lineage>
</organism>
<dbReference type="EC" id="3.2.1.52" evidence="3"/>
<dbReference type="InterPro" id="IPR001764">
    <property type="entry name" value="Glyco_hydro_3_N"/>
</dbReference>
<dbReference type="EMBL" id="CABL01000019">
    <property type="protein sequence ID" value="CBH76431.1"/>
    <property type="molecule type" value="Genomic_DNA"/>
</dbReference>
<evidence type="ECO:0000313" key="7">
    <source>
        <dbReference type="EMBL" id="CBH76431.1"/>
    </source>
</evidence>
<dbReference type="Pfam" id="PF00933">
    <property type="entry name" value="Glyco_hydro_3"/>
    <property type="match status" value="1"/>
</dbReference>
<gene>
    <name evidence="7" type="ORF">CARN1_0911</name>
</gene>
<evidence type="ECO:0000256" key="2">
    <source>
        <dbReference type="ARBA" id="ARBA00005336"/>
    </source>
</evidence>
<keyword evidence="5" id="KW-0326">Glycosidase</keyword>
<evidence type="ECO:0000256" key="3">
    <source>
        <dbReference type="ARBA" id="ARBA00012663"/>
    </source>
</evidence>
<sequence length="463" mass="49420">MRGFGGYVLFARNLPSLERARALTDALRALRPDDPTPLIAIDQEGGRVARLREGLAPMPSMMAVGAADDLDLARKLGEQMAHDLRRMGVNLDFAPVLDLAIDHASTVIGTRSFGDNPERVADLAGAFAGGMGRRGIVPTFKHFPGHGSTAVDSHVALPTISLPTAVLHLRDLAPFRDLLPHARAAMIAHVMVESVDREHPATLSEAVMRTLLRESCSFNGVAFTDDLEMGALDRFGTVPQRAAAAIRAGADCALIGERLDDALPAAREIAELISRGEMREWRLREAGMRMRMLRATLSAPIPLDAPGPFPEVGVTIAARAVVRVRGTPRVRANESILVRFGLSGDLGAAALGAIEAPELHPGDPASLDRVLATLESSGRRPVLLSYRTHLDAAAGDAIHRIVERFPESILVSTMEPFDIEAAPFVEHALCCFGSDALHLHACAAALFLGAPTNGKLPVALTRG</sequence>
<dbReference type="Gene3D" id="3.20.20.300">
    <property type="entry name" value="Glycoside hydrolase, family 3, N-terminal domain"/>
    <property type="match status" value="1"/>
</dbReference>
<keyword evidence="4" id="KW-0378">Hydrolase</keyword>
<dbReference type="PANTHER" id="PTHR30480">
    <property type="entry name" value="BETA-HEXOSAMINIDASE-RELATED"/>
    <property type="match status" value="1"/>
</dbReference>
<evidence type="ECO:0000256" key="1">
    <source>
        <dbReference type="ARBA" id="ARBA00001231"/>
    </source>
</evidence>
<dbReference type="GO" id="GO:0009254">
    <property type="term" value="P:peptidoglycan turnover"/>
    <property type="evidence" value="ECO:0007669"/>
    <property type="project" value="TreeGrafter"/>
</dbReference>
<evidence type="ECO:0000259" key="6">
    <source>
        <dbReference type="Pfam" id="PF00933"/>
    </source>
</evidence>
<dbReference type="InterPro" id="IPR036962">
    <property type="entry name" value="Glyco_hydro_3_N_sf"/>
</dbReference>
<dbReference type="AlphaFoldDB" id="E6PIY9"/>
<dbReference type="PANTHER" id="PTHR30480:SF13">
    <property type="entry name" value="BETA-HEXOSAMINIDASE"/>
    <property type="match status" value="1"/>
</dbReference>